<keyword evidence="3" id="KW-1185">Reference proteome</keyword>
<dbReference type="Pfam" id="PF13391">
    <property type="entry name" value="HNH_2"/>
    <property type="match status" value="1"/>
</dbReference>
<name>A0A944DAJ9_DENI1</name>
<dbReference type="AlphaFoldDB" id="A0A944DAJ9"/>
<sequence length="269" mass="29384">MASAAKLSLGKYLDNTMLESHYILGANIPPFDAAITAALSDCDIDGGGNAMHIAVENFDNTIYRVISSVGMGAYIHVTGALEDLGMKDLLADELHGRNGYDSWFVVTDEMDEIGAPPNVLIDDPVGDVLAELQALEAVPETMRQAIVQSRVGQGEFRARLLVYWKACAVTGAVCAPVLKASHIKPWRVSSNAERLDVFNGLLLSPNLDAVFDTGLITFDALGKIMLSKAIVGTSAYQLHINARMRVNRKLLRPEHEAFLDYHRRNVFRG</sequence>
<keyword evidence="2" id="KW-0614">Plasmid</keyword>
<dbReference type="EMBL" id="JAEKFT010000023">
    <property type="protein sequence ID" value="MBT0962999.1"/>
    <property type="molecule type" value="Genomic_DNA"/>
</dbReference>
<feature type="domain" description="HNH nuclease" evidence="1">
    <location>
        <begin position="167"/>
        <end position="219"/>
    </location>
</feature>
<keyword evidence="2" id="KW-0540">Nuclease</keyword>
<geneLocation type="plasmid" evidence="2">
    <name>unnamed1</name>
</geneLocation>
<dbReference type="Proteomes" id="UP000694660">
    <property type="component" value="Unassembled WGS sequence"/>
</dbReference>
<comment type="caution">
    <text evidence="2">The sequence shown here is derived from an EMBL/GenBank/DDBJ whole genome shotgun (WGS) entry which is preliminary data.</text>
</comment>
<keyword evidence="2" id="KW-0255">Endonuclease</keyword>
<proteinExistence type="predicted"/>
<evidence type="ECO:0000313" key="3">
    <source>
        <dbReference type="Proteomes" id="UP000694660"/>
    </source>
</evidence>
<dbReference type="InterPro" id="IPR003615">
    <property type="entry name" value="HNH_nuc"/>
</dbReference>
<reference evidence="3" key="1">
    <citation type="journal article" date="2022" name="ISME J.">
        <title>Genetic and phylogenetic analysis of dissimilatory iodate-reducing bacteria identifies potential niches across the world's oceans.</title>
        <authorList>
            <person name="Reyes-Umana V."/>
            <person name="Henning Z."/>
            <person name="Lee K."/>
            <person name="Barnum T.P."/>
            <person name="Coates J.D."/>
        </authorList>
    </citation>
    <scope>NUCLEOTIDE SEQUENCE [LARGE SCALE GENOMIC DNA]</scope>
    <source>
        <strain evidence="3">IR12</strain>
    </source>
</reference>
<protein>
    <submittedName>
        <fullName evidence="2">HNH endonuclease</fullName>
    </submittedName>
</protein>
<accession>A0A944DAJ9</accession>
<evidence type="ECO:0000313" key="2">
    <source>
        <dbReference type="EMBL" id="MBT0962999.1"/>
    </source>
</evidence>
<organism evidence="2 3">
    <name type="scientific">Denitromonas iodatirespirans</name>
    <dbReference type="NCBI Taxonomy" id="2795389"/>
    <lineage>
        <taxon>Bacteria</taxon>
        <taxon>Pseudomonadati</taxon>
        <taxon>Pseudomonadota</taxon>
        <taxon>Betaproteobacteria</taxon>
        <taxon>Rhodocyclales</taxon>
        <taxon>Zoogloeaceae</taxon>
        <taxon>Denitromonas</taxon>
    </lineage>
</organism>
<gene>
    <name evidence="2" type="ORF">I8J34_17595</name>
</gene>
<dbReference type="GO" id="GO:0004519">
    <property type="term" value="F:endonuclease activity"/>
    <property type="evidence" value="ECO:0007669"/>
    <property type="project" value="UniProtKB-KW"/>
</dbReference>
<evidence type="ECO:0000259" key="1">
    <source>
        <dbReference type="Pfam" id="PF13391"/>
    </source>
</evidence>
<keyword evidence="2" id="KW-0378">Hydrolase</keyword>
<dbReference type="RefSeq" id="WP_214362973.1">
    <property type="nucleotide sequence ID" value="NZ_JAEKFT010000023.1"/>
</dbReference>